<protein>
    <recommendedName>
        <fullName evidence="3">Sulphur transport domain-containing protein</fullName>
    </recommendedName>
</protein>
<feature type="transmembrane region" description="Helical" evidence="1">
    <location>
        <begin position="78"/>
        <end position="98"/>
    </location>
</feature>
<keyword evidence="1" id="KW-0812">Transmembrane</keyword>
<organism evidence="2">
    <name type="scientific">marine metagenome</name>
    <dbReference type="NCBI Taxonomy" id="408172"/>
    <lineage>
        <taxon>unclassified sequences</taxon>
        <taxon>metagenomes</taxon>
        <taxon>ecological metagenomes</taxon>
    </lineage>
</organism>
<evidence type="ECO:0008006" key="3">
    <source>
        <dbReference type="Google" id="ProtNLM"/>
    </source>
</evidence>
<dbReference type="EMBL" id="UINC01040688">
    <property type="protein sequence ID" value="SVB40916.1"/>
    <property type="molecule type" value="Genomic_DNA"/>
</dbReference>
<dbReference type="AlphaFoldDB" id="A0A382DQZ1"/>
<keyword evidence="1" id="KW-0472">Membrane</keyword>
<evidence type="ECO:0000313" key="2">
    <source>
        <dbReference type="EMBL" id="SVB40916.1"/>
    </source>
</evidence>
<name>A0A382DQZ1_9ZZZZ</name>
<feature type="transmembrane region" description="Helical" evidence="1">
    <location>
        <begin position="110"/>
        <end position="131"/>
    </location>
</feature>
<accession>A0A382DQZ1</accession>
<dbReference type="Pfam" id="PF20398">
    <property type="entry name" value="DUF6691"/>
    <property type="match status" value="1"/>
</dbReference>
<gene>
    <name evidence="2" type="ORF">METZ01_LOCUS193770</name>
</gene>
<keyword evidence="1" id="KW-1133">Transmembrane helix</keyword>
<feature type="transmembrane region" description="Helical" evidence="1">
    <location>
        <begin position="39"/>
        <end position="58"/>
    </location>
</feature>
<reference evidence="2" key="1">
    <citation type="submission" date="2018-05" db="EMBL/GenBank/DDBJ databases">
        <authorList>
            <person name="Lanie J.A."/>
            <person name="Ng W.-L."/>
            <person name="Kazmierczak K.M."/>
            <person name="Andrzejewski T.M."/>
            <person name="Davidsen T.M."/>
            <person name="Wayne K.J."/>
            <person name="Tettelin H."/>
            <person name="Glass J.I."/>
            <person name="Rusch D."/>
            <person name="Podicherti R."/>
            <person name="Tsui H.-C.T."/>
            <person name="Winkler M.E."/>
        </authorList>
    </citation>
    <scope>NUCLEOTIDE SEQUENCE</scope>
</reference>
<dbReference type="InterPro" id="IPR046513">
    <property type="entry name" value="DUF6691"/>
</dbReference>
<proteinExistence type="predicted"/>
<evidence type="ECO:0000256" key="1">
    <source>
        <dbReference type="SAM" id="Phobius"/>
    </source>
</evidence>
<sequence length="152" mass="16111">MALVFLSGTLFALGLGVSGMTQPEKISSFLNIAGNWDPSLILVMLGASATYLLGYSAMFRRSVPVLFLHLVRANREDLGLSLVGGSALFGVGWGMIGFCPGPALVALVTGYPPVIVFVLSMAVGMFGYNALFDRSSINPRKDETLAGYIITD</sequence>